<dbReference type="RefSeq" id="WP_144332183.1">
    <property type="nucleotide sequence ID" value="NZ_VLPL01000002.1"/>
</dbReference>
<comment type="caution">
    <text evidence="1">The sequence shown here is derived from an EMBL/GenBank/DDBJ whole genome shotgun (WGS) entry which is preliminary data.</text>
</comment>
<dbReference type="AlphaFoldDB" id="A0A556N370"/>
<name>A0A556N370_9FLAO</name>
<evidence type="ECO:0000313" key="1">
    <source>
        <dbReference type="EMBL" id="TSJ46646.1"/>
    </source>
</evidence>
<organism evidence="1 2">
    <name type="scientific">Fluviicola chungangensis</name>
    <dbReference type="NCBI Taxonomy" id="2597671"/>
    <lineage>
        <taxon>Bacteria</taxon>
        <taxon>Pseudomonadati</taxon>
        <taxon>Bacteroidota</taxon>
        <taxon>Flavobacteriia</taxon>
        <taxon>Flavobacteriales</taxon>
        <taxon>Crocinitomicaceae</taxon>
        <taxon>Fluviicola</taxon>
    </lineage>
</organism>
<sequence length="195" mass="22889">MKENDFYWGNSSPRNHSFCSIDKITNTGFNLSTPKIFKSPLKKTSKFSYHESGQFHIRQLNNNLYSGKYAVENWDKKDHTKLVFRLLTLPFQNYPIDKKNLTRDNAFGRAILLEGEASKNRLFAEFFLTKIPSDGNIVLPHFTLKMDQDKIHHLNFPLNNEFLIAMRFIKFANFEFWHPETEAIILPSNNIIEDL</sequence>
<dbReference type="EMBL" id="VLPL01000002">
    <property type="protein sequence ID" value="TSJ46646.1"/>
    <property type="molecule type" value="Genomic_DNA"/>
</dbReference>
<dbReference type="Proteomes" id="UP000316008">
    <property type="component" value="Unassembled WGS sequence"/>
</dbReference>
<evidence type="ECO:0000313" key="2">
    <source>
        <dbReference type="Proteomes" id="UP000316008"/>
    </source>
</evidence>
<protein>
    <submittedName>
        <fullName evidence="1">Uncharacterized protein</fullName>
    </submittedName>
</protein>
<proteinExistence type="predicted"/>
<keyword evidence="2" id="KW-1185">Reference proteome</keyword>
<reference evidence="1 2" key="1">
    <citation type="submission" date="2019-07" db="EMBL/GenBank/DDBJ databases">
        <authorList>
            <person name="Huq M.A."/>
        </authorList>
    </citation>
    <scope>NUCLEOTIDE SEQUENCE [LARGE SCALE GENOMIC DNA]</scope>
    <source>
        <strain evidence="1 2">MAH-3</strain>
    </source>
</reference>
<gene>
    <name evidence="1" type="ORF">FO442_05665</name>
</gene>
<accession>A0A556N370</accession>